<dbReference type="Gene3D" id="3.20.20.60">
    <property type="entry name" value="Phosphoenolpyruvate-binding domains"/>
    <property type="match status" value="1"/>
</dbReference>
<dbReference type="Proteomes" id="UP000666369">
    <property type="component" value="Unassembled WGS sequence"/>
</dbReference>
<dbReference type="InterPro" id="IPR015813">
    <property type="entry name" value="Pyrv/PenolPyrv_kinase-like_dom"/>
</dbReference>
<name>A0ABX0FUD6_9BURK</name>
<comment type="caution">
    <text evidence="5">The sequence shown here is derived from an EMBL/GenBank/DDBJ whole genome shotgun (WGS) entry which is preliminary data.</text>
</comment>
<comment type="similarity">
    <text evidence="1">Belongs to the HpcH/HpaI aldolase family.</text>
</comment>
<keyword evidence="3" id="KW-0456">Lyase</keyword>
<accession>A0ABX0FUD6</accession>
<dbReference type="PANTHER" id="PTHR30502:SF0">
    <property type="entry name" value="PHOSPHOENOLPYRUVATE CARBOXYLASE FAMILY PROTEIN"/>
    <property type="match status" value="1"/>
</dbReference>
<evidence type="ECO:0000313" key="6">
    <source>
        <dbReference type="Proteomes" id="UP000666369"/>
    </source>
</evidence>
<organism evidence="5 6">
    <name type="scientific">Duganella aceris</name>
    <dbReference type="NCBI Taxonomy" id="2703883"/>
    <lineage>
        <taxon>Bacteria</taxon>
        <taxon>Pseudomonadati</taxon>
        <taxon>Pseudomonadota</taxon>
        <taxon>Betaproteobacteria</taxon>
        <taxon>Burkholderiales</taxon>
        <taxon>Oxalobacteraceae</taxon>
        <taxon>Telluria group</taxon>
        <taxon>Duganella</taxon>
    </lineage>
</organism>
<gene>
    <name evidence="5" type="ORF">GW587_29150</name>
</gene>
<reference evidence="6" key="2">
    <citation type="submission" date="2023-07" db="EMBL/GenBank/DDBJ databases">
        <title>Duganella aceri sp. nov., isolated from tree sap.</title>
        <authorList>
            <person name="Kim I.S."/>
        </authorList>
    </citation>
    <scope>NUCLEOTIDE SEQUENCE [LARGE SCALE GENOMIC DNA]</scope>
    <source>
        <strain evidence="6">SAP-35</strain>
    </source>
</reference>
<evidence type="ECO:0000259" key="4">
    <source>
        <dbReference type="Pfam" id="PF03328"/>
    </source>
</evidence>
<protein>
    <submittedName>
        <fullName evidence="5">Aldolase</fullName>
    </submittedName>
</protein>
<feature type="domain" description="HpcH/HpaI aldolase/citrate lyase" evidence="4">
    <location>
        <begin position="3"/>
        <end position="222"/>
    </location>
</feature>
<reference evidence="5 6" key="1">
    <citation type="submission" date="2020-01" db="EMBL/GenBank/DDBJ databases">
        <authorList>
            <person name="Lee S.D."/>
        </authorList>
    </citation>
    <scope>NUCLEOTIDE SEQUENCE [LARGE SCALE GENOMIC DNA]</scope>
    <source>
        <strain evidence="5 6">SAP-35</strain>
    </source>
</reference>
<dbReference type="SUPFAM" id="SSF51621">
    <property type="entry name" value="Phosphoenolpyruvate/pyruvate domain"/>
    <property type="match status" value="1"/>
</dbReference>
<dbReference type="EMBL" id="JAADJT010000020">
    <property type="protein sequence ID" value="NGZ88308.1"/>
    <property type="molecule type" value="Genomic_DNA"/>
</dbReference>
<dbReference type="InterPro" id="IPR050251">
    <property type="entry name" value="HpcH-HpaI_aldolase"/>
</dbReference>
<dbReference type="Pfam" id="PF03328">
    <property type="entry name" value="HpcH_HpaI"/>
    <property type="match status" value="1"/>
</dbReference>
<keyword evidence="2" id="KW-0479">Metal-binding</keyword>
<proteinExistence type="inferred from homology"/>
<evidence type="ECO:0000256" key="2">
    <source>
        <dbReference type="ARBA" id="ARBA00022723"/>
    </source>
</evidence>
<evidence type="ECO:0000256" key="3">
    <source>
        <dbReference type="ARBA" id="ARBA00023239"/>
    </source>
</evidence>
<keyword evidence="6" id="KW-1185">Reference proteome</keyword>
<evidence type="ECO:0000313" key="5">
    <source>
        <dbReference type="EMBL" id="NGZ88308.1"/>
    </source>
</evidence>
<dbReference type="InterPro" id="IPR040442">
    <property type="entry name" value="Pyrv_kinase-like_dom_sf"/>
</dbReference>
<dbReference type="PANTHER" id="PTHR30502">
    <property type="entry name" value="2-KETO-3-DEOXY-L-RHAMNONATE ALDOLASE"/>
    <property type="match status" value="1"/>
</dbReference>
<dbReference type="InterPro" id="IPR005000">
    <property type="entry name" value="Aldolase/citrate-lyase_domain"/>
</dbReference>
<evidence type="ECO:0000256" key="1">
    <source>
        <dbReference type="ARBA" id="ARBA00005568"/>
    </source>
</evidence>
<sequence length="241" mass="24901">MMGTFLKTPSAIVCEVLGLTALDCVCIDAEHAPFGPMEIDACVAALRAGDMPSLVRVRTGTAGEILGVLDAGANGVILPHVVSGAQAAVAARAAHYGGVGGRGYAGSSRAAHYTTGTMAAHLRHSAEHTVLIAQIEDEEALTELDAIAATPGIDCLFVGRMDLTLSMGATDPLDARVVAAVEQICAAGRRHGKPVGMFITPQESCAQWQVLGASLFLLGSDHSFLLDGAQRLRTRLAPSVC</sequence>